<evidence type="ECO:0000256" key="1">
    <source>
        <dbReference type="SAM" id="MobiDB-lite"/>
    </source>
</evidence>
<name>A0A090MD60_9HYPO</name>
<dbReference type="PANTHER" id="PTHR33112">
    <property type="entry name" value="DOMAIN PROTEIN, PUTATIVE-RELATED"/>
    <property type="match status" value="1"/>
</dbReference>
<sequence length="281" mass="31294">MSSCRETELAEQVNDPVKKPEIGPMFQPQQSGCPIVREITHRLQIPPISTKYAVDVGGVCLSRDDFCPKSADCALCSFVAKARPAGTNSPSQKSVHFVLDTSTNRRLRRWMDTPLTSETPPLHYVDTSDLMIAVTSGPNIFQRVRWHAFGPREHPREHGTEGIIGTLRLWKYQSPKYNVPAPKPNTLTYISKETKGRLGLCDESHEVCKSLVLNFTPPISLIDCNQRCIVHGHQGIRYVALSYVWGKTGRNFNVPERKYGAPLDGLPRTISDAITVTKGLG</sequence>
<reference evidence="2" key="1">
    <citation type="submission" date="2013-05" db="EMBL/GenBank/DDBJ databases">
        <title>Draft genome sequences of six wheat associated Fusarium spp. isolates.</title>
        <authorList>
            <person name="Moolhuijzen P.M."/>
            <person name="Manners J.M."/>
            <person name="Wilcox S."/>
            <person name="Bellgard M.I."/>
            <person name="Gardiner D.M."/>
        </authorList>
    </citation>
    <scope>NUCLEOTIDE SEQUENCE</scope>
    <source>
        <strain evidence="2">CS3069</strain>
    </source>
</reference>
<comment type="caution">
    <text evidence="2">The sequence shown here is derived from an EMBL/GenBank/DDBJ whole genome shotgun (WGS) entry which is preliminary data.</text>
</comment>
<proteinExistence type="predicted"/>
<evidence type="ECO:0000313" key="2">
    <source>
        <dbReference type="EMBL" id="CEG05044.1"/>
    </source>
</evidence>
<organism evidence="2">
    <name type="scientific">Fusarium clavum</name>
    <dbReference type="NCBI Taxonomy" id="2594811"/>
    <lineage>
        <taxon>Eukaryota</taxon>
        <taxon>Fungi</taxon>
        <taxon>Dikarya</taxon>
        <taxon>Ascomycota</taxon>
        <taxon>Pezizomycotina</taxon>
        <taxon>Sordariomycetes</taxon>
        <taxon>Hypocreomycetidae</taxon>
        <taxon>Hypocreales</taxon>
        <taxon>Nectriaceae</taxon>
        <taxon>Fusarium</taxon>
        <taxon>Fusarium incarnatum-equiseti species complex</taxon>
    </lineage>
</organism>
<protein>
    <submittedName>
        <fullName evidence="2">WGS project CBMI000000000 data, contig CS3069_c002761</fullName>
    </submittedName>
</protein>
<gene>
    <name evidence="2" type="ORF">BN850_0090890</name>
</gene>
<accession>A0A090MD60</accession>
<feature type="region of interest" description="Disordered" evidence="1">
    <location>
        <begin position="1"/>
        <end position="26"/>
    </location>
</feature>
<dbReference type="AlphaFoldDB" id="A0A090MD60"/>
<dbReference type="EMBL" id="CBMI010002759">
    <property type="protein sequence ID" value="CEG05044.1"/>
    <property type="molecule type" value="Genomic_DNA"/>
</dbReference>
<dbReference type="PANTHER" id="PTHR33112:SF12">
    <property type="entry name" value="HETEROKARYON INCOMPATIBILITY DOMAIN-CONTAINING PROTEIN"/>
    <property type="match status" value="1"/>
</dbReference>